<evidence type="ECO:0000313" key="2">
    <source>
        <dbReference type="EMBL" id="EHN10883.1"/>
    </source>
</evidence>
<evidence type="ECO:0000256" key="1">
    <source>
        <dbReference type="SAM" id="MobiDB-lite"/>
    </source>
</evidence>
<gene>
    <name evidence="2" type="ORF">PAI11_22390</name>
</gene>
<proteinExistence type="predicted"/>
<accession>H0E5Y9</accession>
<dbReference type="EMBL" id="AGUD01000197">
    <property type="protein sequence ID" value="EHN10883.1"/>
    <property type="molecule type" value="Genomic_DNA"/>
</dbReference>
<sequence>MVATRELQRTAPTSPPGVAGADERAARRALRGQIDALERSLSIAHAERFPHDVSPIVRLDRPGRAHCPRLLSLGGLEQIRDDLVAAHAALREQDATIARNRALLEEMRADPARHRFRRLTSADLGQPGCKAYQVRPRLGLVGLLTGWWRVKVSSGCPLRQPAAVRRAGRRRRPGGSRRR</sequence>
<name>H0E5Y9_9ACTN</name>
<dbReference type="Proteomes" id="UP000005143">
    <property type="component" value="Unassembled WGS sequence"/>
</dbReference>
<keyword evidence="3" id="KW-1185">Reference proteome</keyword>
<reference evidence="2 3" key="1">
    <citation type="journal article" date="2013" name="Biodegradation">
        <title>Quantitative proteomic analysis of ibuprofen-degrading Patulibacter sp. strain I11.</title>
        <authorList>
            <person name="Almeida B."/>
            <person name="Kjeldal H."/>
            <person name="Lolas I."/>
            <person name="Knudsen A.D."/>
            <person name="Carvalho G."/>
            <person name="Nielsen K.L."/>
            <person name="Barreto Crespo M.T."/>
            <person name="Stensballe A."/>
            <person name="Nielsen J.L."/>
        </authorList>
    </citation>
    <scope>NUCLEOTIDE SEQUENCE [LARGE SCALE GENOMIC DNA]</scope>
    <source>
        <strain evidence="2 3">I11</strain>
    </source>
</reference>
<dbReference type="OrthoDB" id="5244770at2"/>
<evidence type="ECO:0000313" key="3">
    <source>
        <dbReference type="Proteomes" id="UP000005143"/>
    </source>
</evidence>
<organism evidence="2 3">
    <name type="scientific">Patulibacter medicamentivorans</name>
    <dbReference type="NCBI Taxonomy" id="1097667"/>
    <lineage>
        <taxon>Bacteria</taxon>
        <taxon>Bacillati</taxon>
        <taxon>Actinomycetota</taxon>
        <taxon>Thermoleophilia</taxon>
        <taxon>Solirubrobacterales</taxon>
        <taxon>Patulibacteraceae</taxon>
        <taxon>Patulibacter</taxon>
    </lineage>
</organism>
<dbReference type="RefSeq" id="WP_007574925.1">
    <property type="nucleotide sequence ID" value="NZ_AGUD01000197.1"/>
</dbReference>
<feature type="region of interest" description="Disordered" evidence="1">
    <location>
        <begin position="1"/>
        <end position="23"/>
    </location>
</feature>
<dbReference type="AlphaFoldDB" id="H0E5Y9"/>
<protein>
    <submittedName>
        <fullName evidence="2">Uncharacterized protein</fullName>
    </submittedName>
</protein>
<comment type="caution">
    <text evidence="2">The sequence shown here is derived from an EMBL/GenBank/DDBJ whole genome shotgun (WGS) entry which is preliminary data.</text>
</comment>